<dbReference type="PANTHER" id="PTHR45444">
    <property type="entry name" value="XANTHINE DEHYDROGENASE"/>
    <property type="match status" value="1"/>
</dbReference>
<dbReference type="EC" id="1.17.1.4" evidence="3"/>
<organism evidence="3 4">
    <name type="scientific">Mytilus coruscus</name>
    <name type="common">Sea mussel</name>
    <dbReference type="NCBI Taxonomy" id="42192"/>
    <lineage>
        <taxon>Eukaryota</taxon>
        <taxon>Metazoa</taxon>
        <taxon>Spiralia</taxon>
        <taxon>Lophotrochozoa</taxon>
        <taxon>Mollusca</taxon>
        <taxon>Bivalvia</taxon>
        <taxon>Autobranchia</taxon>
        <taxon>Pteriomorphia</taxon>
        <taxon>Mytilida</taxon>
        <taxon>Mytiloidea</taxon>
        <taxon>Mytilidae</taxon>
        <taxon>Mytilinae</taxon>
        <taxon>Mytilus</taxon>
    </lineage>
</organism>
<dbReference type="Proteomes" id="UP000507470">
    <property type="component" value="Unassembled WGS sequence"/>
</dbReference>
<dbReference type="PANTHER" id="PTHR45444:SF3">
    <property type="entry name" value="XANTHINE DEHYDROGENASE"/>
    <property type="match status" value="1"/>
</dbReference>
<dbReference type="SUPFAM" id="SSF56003">
    <property type="entry name" value="Molybdenum cofactor-binding domain"/>
    <property type="match status" value="1"/>
</dbReference>
<dbReference type="Pfam" id="PF02738">
    <property type="entry name" value="MoCoBD_1"/>
    <property type="match status" value="1"/>
</dbReference>
<dbReference type="GO" id="GO:0050660">
    <property type="term" value="F:flavin adenine dinucleotide binding"/>
    <property type="evidence" value="ECO:0007669"/>
    <property type="project" value="InterPro"/>
</dbReference>
<evidence type="ECO:0000259" key="2">
    <source>
        <dbReference type="Pfam" id="PF20256"/>
    </source>
</evidence>
<feature type="domain" description="Aldehyde oxidase/xanthine dehydrogenase second molybdopterin binding" evidence="2">
    <location>
        <begin position="324"/>
        <end position="381"/>
    </location>
</feature>
<evidence type="ECO:0000259" key="1">
    <source>
        <dbReference type="Pfam" id="PF02738"/>
    </source>
</evidence>
<accession>A0A6J8BM08</accession>
<protein>
    <submittedName>
        <fullName evidence="3">XDH</fullName>
        <ecNumber evidence="3">1.17.1.4</ecNumber>
        <ecNumber evidence="3">1.17.3.2</ecNumber>
    </submittedName>
</protein>
<dbReference type="OrthoDB" id="8300278at2759"/>
<proteinExistence type="predicted"/>
<keyword evidence="4" id="KW-1185">Reference proteome</keyword>
<evidence type="ECO:0000313" key="3">
    <source>
        <dbReference type="EMBL" id="CAC5385058.1"/>
    </source>
</evidence>
<dbReference type="GO" id="GO:0005506">
    <property type="term" value="F:iron ion binding"/>
    <property type="evidence" value="ECO:0007669"/>
    <property type="project" value="InterPro"/>
</dbReference>
<dbReference type="EMBL" id="CACVKT020003686">
    <property type="protein sequence ID" value="CAC5385058.1"/>
    <property type="molecule type" value="Genomic_DNA"/>
</dbReference>
<feature type="domain" description="Aldehyde oxidase/xanthine dehydrogenase first molybdopterin binding" evidence="1">
    <location>
        <begin position="176"/>
        <end position="239"/>
    </location>
</feature>
<dbReference type="GO" id="GO:0004855">
    <property type="term" value="F:xanthine oxidase activity"/>
    <property type="evidence" value="ECO:0007669"/>
    <property type="project" value="UniProtKB-EC"/>
</dbReference>
<evidence type="ECO:0000313" key="4">
    <source>
        <dbReference type="Proteomes" id="UP000507470"/>
    </source>
</evidence>
<sequence>MSDTRKSYPINSGKCHPRTGQQLQVVGSDAVWYRPDTFDQLFKILADNSGKKTRMVFGNTGQGTCFVKRLSQFDPTIVLGAGLSINQLIDVLTRSQQEPSLGYLVHIQAVGDTAGVIYKSGAIPLLRPLSSGQQSYDTKPMEWPLTEPLIKLEALDQVLCGGDVMYSGQALAIIVAAAIINSTKQITGRISFGEQQHFQMETQISYCRPTAEGMNVEAATQWLDTTQKAVSNVLGVPISRPVKLNLEFHTNMRMVGRRFAYRADYTISYCRPTAEGMNVEAATQWLDTTQKAVSNVLGVPISSQIKFGVSYKHENGRRRFAYRADYTVNRWKKKGLSVVPAKFGIAYAYIHYNAIVNIYAWDGSISIAHGGIEMGQGINTKEYKPPMAKDIPIDFRIQLLKNAPNPKGVLRSKDGPSSVDKLCDLCLTDPSQFVI</sequence>
<dbReference type="Gene3D" id="3.30.365.10">
    <property type="entry name" value="Aldehyde oxidase/xanthine dehydrogenase, molybdopterin binding domain"/>
    <property type="match status" value="3"/>
</dbReference>
<dbReference type="InterPro" id="IPR036318">
    <property type="entry name" value="FAD-bd_PCMH-like_sf"/>
</dbReference>
<dbReference type="SUPFAM" id="SSF56176">
    <property type="entry name" value="FAD-binding/transporter-associated domain-like"/>
    <property type="match status" value="1"/>
</dbReference>
<dbReference type="EC" id="1.17.3.2" evidence="3"/>
<dbReference type="Gene3D" id="3.30.43.10">
    <property type="entry name" value="Uridine Diphospho-n-acetylenolpyruvylglucosamine Reductase, domain 2"/>
    <property type="match status" value="1"/>
</dbReference>
<gene>
    <name evidence="3" type="ORF">MCOR_20639</name>
</gene>
<dbReference type="InterPro" id="IPR016208">
    <property type="entry name" value="Ald_Oxase/xanthine_DH-like"/>
</dbReference>
<dbReference type="InterPro" id="IPR037165">
    <property type="entry name" value="AldOxase/xan_DH_Mopterin-bd_sf"/>
</dbReference>
<dbReference type="InterPro" id="IPR046867">
    <property type="entry name" value="AldOxase/xan_DH_MoCoBD2"/>
</dbReference>
<dbReference type="Pfam" id="PF20256">
    <property type="entry name" value="MoCoBD_2"/>
    <property type="match status" value="1"/>
</dbReference>
<dbReference type="AlphaFoldDB" id="A0A6J8BM08"/>
<dbReference type="GO" id="GO:0004854">
    <property type="term" value="F:xanthine dehydrogenase activity"/>
    <property type="evidence" value="ECO:0007669"/>
    <property type="project" value="UniProtKB-EC"/>
</dbReference>
<dbReference type="InterPro" id="IPR008274">
    <property type="entry name" value="AldOxase/xan_DH_MoCoBD1"/>
</dbReference>
<name>A0A6J8BM08_MYTCO</name>
<dbReference type="InterPro" id="IPR016167">
    <property type="entry name" value="FAD-bd_PCMH_sub1"/>
</dbReference>
<reference evidence="3 4" key="1">
    <citation type="submission" date="2020-06" db="EMBL/GenBank/DDBJ databases">
        <authorList>
            <person name="Li R."/>
            <person name="Bekaert M."/>
        </authorList>
    </citation>
    <scope>NUCLEOTIDE SEQUENCE [LARGE SCALE GENOMIC DNA]</scope>
    <source>
        <strain evidence="4">wild</strain>
    </source>
</reference>
<keyword evidence="3" id="KW-0560">Oxidoreductase</keyword>